<keyword evidence="3" id="KW-1185">Reference proteome</keyword>
<dbReference type="EMBL" id="BJLA01000004">
    <property type="protein sequence ID" value="GEA30587.1"/>
    <property type="molecule type" value="Genomic_DNA"/>
</dbReference>
<evidence type="ECO:0000256" key="1">
    <source>
        <dbReference type="SAM" id="Phobius"/>
    </source>
</evidence>
<dbReference type="RefSeq" id="WP_243141289.1">
    <property type="nucleotide sequence ID" value="NZ_BJLA01000004.1"/>
</dbReference>
<dbReference type="Proteomes" id="UP000325212">
    <property type="component" value="Unassembled WGS sequence"/>
</dbReference>
<feature type="transmembrane region" description="Helical" evidence="1">
    <location>
        <begin position="20"/>
        <end position="42"/>
    </location>
</feature>
<accession>A0AAV3VXG9</accession>
<keyword evidence="1" id="KW-0812">Transmembrane</keyword>
<comment type="caution">
    <text evidence="2">The sequence shown here is derived from an EMBL/GenBank/DDBJ whole genome shotgun (WGS) entry which is preliminary data.</text>
</comment>
<proteinExistence type="predicted"/>
<gene>
    <name evidence="2" type="ORF">CDIOL_15100</name>
</gene>
<keyword evidence="1" id="KW-0472">Membrane</keyword>
<keyword evidence="1" id="KW-1133">Transmembrane helix</keyword>
<sequence length="141" mass="16698">MRYEYHMGFGNGYGYNMGYGFWGSDILIFVFIIFAVFLFVLFRNKKIENPYLIRLIDILKEKYALGIINADEYIERKAIIEDTKDSNPYITILLKRYAHCEVDTKEFFCIKNEIESTNIDNITKERLAKGGLSYDEFKLRK</sequence>
<organism evidence="2 3">
    <name type="scientific">Clostridium diolis</name>
    <dbReference type="NCBI Taxonomy" id="223919"/>
    <lineage>
        <taxon>Bacteria</taxon>
        <taxon>Bacillati</taxon>
        <taxon>Bacillota</taxon>
        <taxon>Clostridia</taxon>
        <taxon>Eubacteriales</taxon>
        <taxon>Clostridiaceae</taxon>
        <taxon>Clostridium</taxon>
    </lineage>
</organism>
<reference evidence="2 3" key="1">
    <citation type="submission" date="2019-06" db="EMBL/GenBank/DDBJ databases">
        <title>Draft genome sequence of Clostridium diolis DSM 15410.</title>
        <authorList>
            <person name="Kobayashi H."/>
            <person name="Tanizawa Y."/>
            <person name="Tohno M."/>
        </authorList>
    </citation>
    <scope>NUCLEOTIDE SEQUENCE [LARGE SCALE GENOMIC DNA]</scope>
    <source>
        <strain evidence="2 3">DSM 15410</strain>
    </source>
</reference>
<dbReference type="AlphaFoldDB" id="A0AAV3VXG9"/>
<evidence type="ECO:0000313" key="2">
    <source>
        <dbReference type="EMBL" id="GEA30587.1"/>
    </source>
</evidence>
<name>A0AAV3VXG9_9CLOT</name>
<evidence type="ECO:0008006" key="4">
    <source>
        <dbReference type="Google" id="ProtNLM"/>
    </source>
</evidence>
<protein>
    <recommendedName>
        <fullName evidence="4">SHOCT domain-containing protein</fullName>
    </recommendedName>
</protein>
<evidence type="ECO:0000313" key="3">
    <source>
        <dbReference type="Proteomes" id="UP000325212"/>
    </source>
</evidence>